<dbReference type="RefSeq" id="WP_218322877.1">
    <property type="nucleotide sequence ID" value="NZ_JAEEGC010000137.1"/>
</dbReference>
<feature type="DNA-binding region" description="H-T-H motif" evidence="2">
    <location>
        <begin position="28"/>
        <end position="47"/>
    </location>
</feature>
<name>A0A949TYB0_9CLOT</name>
<dbReference type="GO" id="GO:0003677">
    <property type="term" value="F:DNA binding"/>
    <property type="evidence" value="ECO:0007669"/>
    <property type="project" value="UniProtKB-UniRule"/>
</dbReference>
<feature type="domain" description="HTH tetR-type" evidence="3">
    <location>
        <begin position="5"/>
        <end position="65"/>
    </location>
</feature>
<dbReference type="Pfam" id="PF00440">
    <property type="entry name" value="TetR_N"/>
    <property type="match status" value="1"/>
</dbReference>
<dbReference type="AlphaFoldDB" id="A0A949TYB0"/>
<keyword evidence="5" id="KW-1185">Reference proteome</keyword>
<evidence type="ECO:0000313" key="5">
    <source>
        <dbReference type="Proteomes" id="UP000694308"/>
    </source>
</evidence>
<dbReference type="EMBL" id="JAEEGC010000137">
    <property type="protein sequence ID" value="MBV7275831.1"/>
    <property type="molecule type" value="Genomic_DNA"/>
</dbReference>
<proteinExistence type="predicted"/>
<protein>
    <submittedName>
        <fullName evidence="4">TetR/AcrR family transcriptional regulator</fullName>
    </submittedName>
</protein>
<evidence type="ECO:0000256" key="2">
    <source>
        <dbReference type="PROSITE-ProRule" id="PRU00335"/>
    </source>
</evidence>
<comment type="caution">
    <text evidence="4">The sequence shown here is derived from an EMBL/GenBank/DDBJ whole genome shotgun (WGS) entry which is preliminary data.</text>
</comment>
<dbReference type="InterPro" id="IPR001647">
    <property type="entry name" value="HTH_TetR"/>
</dbReference>
<accession>A0A949TYB0</accession>
<dbReference type="Proteomes" id="UP000694308">
    <property type="component" value="Unassembled WGS sequence"/>
</dbReference>
<organism evidence="4 5">
    <name type="scientific">Clostridium thailandense</name>
    <dbReference type="NCBI Taxonomy" id="2794346"/>
    <lineage>
        <taxon>Bacteria</taxon>
        <taxon>Bacillati</taxon>
        <taxon>Bacillota</taxon>
        <taxon>Clostridia</taxon>
        <taxon>Eubacteriales</taxon>
        <taxon>Clostridiaceae</taxon>
        <taxon>Clostridium</taxon>
    </lineage>
</organism>
<dbReference type="PROSITE" id="PS50977">
    <property type="entry name" value="HTH_TETR_2"/>
    <property type="match status" value="1"/>
</dbReference>
<reference evidence="4" key="1">
    <citation type="submission" date="2020-12" db="EMBL/GenBank/DDBJ databases">
        <title>Clostridium thailandense sp. nov., a novel acetogenic bacterium isolated from peat land soil in Thailand.</title>
        <authorList>
            <person name="Chaikitkaew S."/>
            <person name="Birkeland N.K."/>
        </authorList>
    </citation>
    <scope>NUCLEOTIDE SEQUENCE</scope>
    <source>
        <strain evidence="4">PL3</strain>
    </source>
</reference>
<sequence length="218" mass="25851">MADKDQIKAEMIQKIQEYIITKGFANLKMEDIAKIMTVSRAKLYQYFSSKEEVIAAVVAKYVNFIKTVKVPTELDERETFIKGFPDFFYQNVALWGTATDLFIDELNKNYPNLYLYISTQLKERNRQIEVFFEAGKNKGVFYKHLNSKLLILQDRVMITKLINRNYLFENGLNHEQALKDYFLLLVSEIFVPELSEEVMKIDMHERIQHFAIKFNRIY</sequence>
<keyword evidence="1 2" id="KW-0238">DNA-binding</keyword>
<evidence type="ECO:0000256" key="1">
    <source>
        <dbReference type="ARBA" id="ARBA00023125"/>
    </source>
</evidence>
<evidence type="ECO:0000259" key="3">
    <source>
        <dbReference type="PROSITE" id="PS50977"/>
    </source>
</evidence>
<evidence type="ECO:0000313" key="4">
    <source>
        <dbReference type="EMBL" id="MBV7275831.1"/>
    </source>
</evidence>
<gene>
    <name evidence="4" type="ORF">I6U48_23305</name>
</gene>